<evidence type="ECO:0000313" key="4">
    <source>
        <dbReference type="EMBL" id="CAC44140.1"/>
    </source>
</evidence>
<dbReference type="Pfam" id="PF00098">
    <property type="entry name" value="zf-CCHC"/>
    <property type="match status" value="2"/>
</dbReference>
<reference evidence="4" key="1">
    <citation type="thesis" date="2001" institute="Department of Plant Molecular Biology" country="University of Frankfurt / M., Frankfurt a.M., Germany">
        <authorList>
            <person name="Staginnus C."/>
        </authorList>
    </citation>
    <scope>NUCLEOTIDE SEQUENCE</scope>
</reference>
<gene>
    <name evidence="4" type="primary">pol</name>
</gene>
<keyword evidence="4" id="KW-0645">Protease</keyword>
<dbReference type="InterPro" id="IPR032567">
    <property type="entry name" value="RTL1-rel"/>
</dbReference>
<feature type="compositionally biased region" description="Polar residues" evidence="2">
    <location>
        <begin position="24"/>
        <end position="40"/>
    </location>
</feature>
<dbReference type="CDD" id="cd00303">
    <property type="entry name" value="retropepsin_like"/>
    <property type="match status" value="1"/>
</dbReference>
<dbReference type="GO" id="GO:0008270">
    <property type="term" value="F:zinc ion binding"/>
    <property type="evidence" value="ECO:0007669"/>
    <property type="project" value="UniProtKB-KW"/>
</dbReference>
<dbReference type="Pfam" id="PF08284">
    <property type="entry name" value="RVP_2"/>
    <property type="match status" value="1"/>
</dbReference>
<dbReference type="InterPro" id="IPR036875">
    <property type="entry name" value="Znf_CCHC_sf"/>
</dbReference>
<dbReference type="SUPFAM" id="SSF57756">
    <property type="entry name" value="Retrovirus zinc finger-like domains"/>
    <property type="match status" value="1"/>
</dbReference>
<sequence>RFQALVEKCREVEDMKNKRASRVGNFNSGGPSRANYQNKGKQVAKPYNRPQNNNGGQSRPGNQNFGRQMGQVLRCFRCGGEGHYASACTTNIPICHNCRKLGHMTRDCTAPKVELVVNVARATRPTARGRIYCVNAEEGNPSGNLIQRDCEIAGNTLTALFDSGATHSFIAMGCVNRLKLSVSALPFDLVVSTPAKTLTVNSACLHCRMTIQNRDFLVNLICLPLQSLEVILGMDWMSYHYVILDCARTLVLFPEPEVVKYLAANKLRVSLSEGTHEFLSLENVEAKINVVIEDVILVNEYRDVFPTEIPGLPPVREV</sequence>
<protein>
    <submittedName>
        <fullName evidence="4">Putative polyprotein</fullName>
    </submittedName>
</protein>
<dbReference type="InterPro" id="IPR001878">
    <property type="entry name" value="Znf_CCHC"/>
</dbReference>
<feature type="domain" description="CCHC-type" evidence="3">
    <location>
        <begin position="74"/>
        <end position="88"/>
    </location>
</feature>
<feature type="non-terminal residue" evidence="4">
    <location>
        <position position="1"/>
    </location>
</feature>
<dbReference type="GO" id="GO:0003676">
    <property type="term" value="F:nucleic acid binding"/>
    <property type="evidence" value="ECO:0007669"/>
    <property type="project" value="InterPro"/>
</dbReference>
<keyword evidence="1" id="KW-0479">Metal-binding</keyword>
<feature type="non-terminal residue" evidence="4">
    <location>
        <position position="318"/>
    </location>
</feature>
<dbReference type="Gene3D" id="2.40.70.10">
    <property type="entry name" value="Acid Proteases"/>
    <property type="match status" value="1"/>
</dbReference>
<proteinExistence type="predicted"/>
<dbReference type="GO" id="GO:0008233">
    <property type="term" value="F:peptidase activity"/>
    <property type="evidence" value="ECO:0007669"/>
    <property type="project" value="UniProtKB-KW"/>
</dbReference>
<evidence type="ECO:0000256" key="2">
    <source>
        <dbReference type="SAM" id="MobiDB-lite"/>
    </source>
</evidence>
<dbReference type="GO" id="GO:0006508">
    <property type="term" value="P:proteolysis"/>
    <property type="evidence" value="ECO:0007669"/>
    <property type="project" value="UniProtKB-KW"/>
</dbReference>
<dbReference type="PANTHER" id="PTHR15503:SF45">
    <property type="entry name" value="RNA-DIRECTED DNA POLYMERASE HOMOLOG"/>
    <property type="match status" value="1"/>
</dbReference>
<keyword evidence="1" id="KW-0862">Zinc</keyword>
<name>Q949L3_CICAR</name>
<feature type="region of interest" description="Disordered" evidence="2">
    <location>
        <begin position="20"/>
        <end position="64"/>
    </location>
</feature>
<accession>Q949L3</accession>
<evidence type="ECO:0000259" key="3">
    <source>
        <dbReference type="PROSITE" id="PS50158"/>
    </source>
</evidence>
<feature type="domain" description="CCHC-type" evidence="3">
    <location>
        <begin position="95"/>
        <end position="108"/>
    </location>
</feature>
<evidence type="ECO:0000256" key="1">
    <source>
        <dbReference type="PROSITE-ProRule" id="PRU00047"/>
    </source>
</evidence>
<dbReference type="EMBL" id="AJ411800">
    <property type="protein sequence ID" value="CAC44140.1"/>
    <property type="molecule type" value="Genomic_DNA"/>
</dbReference>
<dbReference type="AlphaFoldDB" id="Q949L3"/>
<organism evidence="4">
    <name type="scientific">Cicer arietinum</name>
    <name type="common">Chickpea</name>
    <name type="synonym">Garbanzo</name>
    <dbReference type="NCBI Taxonomy" id="3827"/>
    <lineage>
        <taxon>Eukaryota</taxon>
        <taxon>Viridiplantae</taxon>
        <taxon>Streptophyta</taxon>
        <taxon>Embryophyta</taxon>
        <taxon>Tracheophyta</taxon>
        <taxon>Spermatophyta</taxon>
        <taxon>Magnoliopsida</taxon>
        <taxon>eudicotyledons</taxon>
        <taxon>Gunneridae</taxon>
        <taxon>Pentapetalae</taxon>
        <taxon>rosids</taxon>
        <taxon>fabids</taxon>
        <taxon>Fabales</taxon>
        <taxon>Fabaceae</taxon>
        <taxon>Papilionoideae</taxon>
        <taxon>50 kb inversion clade</taxon>
        <taxon>NPAAA clade</taxon>
        <taxon>Hologalegina</taxon>
        <taxon>IRL clade</taxon>
        <taxon>Cicereae</taxon>
        <taxon>Cicer</taxon>
    </lineage>
</organism>
<dbReference type="SMART" id="SM00343">
    <property type="entry name" value="ZnF_C2HC"/>
    <property type="match status" value="2"/>
</dbReference>
<feature type="compositionally biased region" description="Polar residues" evidence="2">
    <location>
        <begin position="49"/>
        <end position="64"/>
    </location>
</feature>
<keyword evidence="4" id="KW-0378">Hydrolase</keyword>
<dbReference type="Gene3D" id="4.10.60.10">
    <property type="entry name" value="Zinc finger, CCHC-type"/>
    <property type="match status" value="1"/>
</dbReference>
<keyword evidence="1" id="KW-0863">Zinc-finger</keyword>
<dbReference type="SUPFAM" id="SSF50630">
    <property type="entry name" value="Acid proteases"/>
    <property type="match status" value="1"/>
</dbReference>
<dbReference type="InterPro" id="IPR021109">
    <property type="entry name" value="Peptidase_aspartic_dom_sf"/>
</dbReference>
<dbReference type="PANTHER" id="PTHR15503">
    <property type="entry name" value="LDOC1 RELATED"/>
    <property type="match status" value="1"/>
</dbReference>
<dbReference type="PROSITE" id="PS50158">
    <property type="entry name" value="ZF_CCHC"/>
    <property type="match status" value="2"/>
</dbReference>